<evidence type="ECO:0000256" key="5">
    <source>
        <dbReference type="ARBA" id="ARBA00022692"/>
    </source>
</evidence>
<dbReference type="InterPro" id="IPR004846">
    <property type="entry name" value="T2SS/T3SS_dom"/>
</dbReference>
<comment type="similarity">
    <text evidence="2">Belongs to the bacterial secretin family. GSP D subfamily.</text>
</comment>
<feature type="domain" description="NolW-like" evidence="13">
    <location>
        <begin position="212"/>
        <end position="272"/>
    </location>
</feature>
<dbReference type="Gene3D" id="3.30.1370.120">
    <property type="match status" value="3"/>
</dbReference>
<dbReference type="InterPro" id="IPR038591">
    <property type="entry name" value="NolW-like_sf"/>
</dbReference>
<dbReference type="PANTHER" id="PTHR30332">
    <property type="entry name" value="PROBABLE GENERAL SECRETION PATHWAY PROTEIN D"/>
    <property type="match status" value="1"/>
</dbReference>
<evidence type="ECO:0000256" key="10">
    <source>
        <dbReference type="RuleBase" id="RU004004"/>
    </source>
</evidence>
<reference evidence="16" key="1">
    <citation type="journal article" date="2019" name="Int. J. Syst. Evol. Microbiol.">
        <title>The Global Catalogue of Microorganisms (GCM) 10K type strain sequencing project: providing services to taxonomists for standard genome sequencing and annotation.</title>
        <authorList>
            <consortium name="The Broad Institute Genomics Platform"/>
            <consortium name="The Broad Institute Genome Sequencing Center for Infectious Disease"/>
            <person name="Wu L."/>
            <person name="Ma J."/>
        </authorList>
    </citation>
    <scope>NUCLEOTIDE SEQUENCE [LARGE SCALE GENOMIC DNA]</scope>
    <source>
        <strain evidence="16">KACC 12597</strain>
    </source>
</reference>
<evidence type="ECO:0000256" key="4">
    <source>
        <dbReference type="ARBA" id="ARBA00022452"/>
    </source>
</evidence>
<protein>
    <submittedName>
        <fullName evidence="15">Type II secretion system secretin GspD</fullName>
    </submittedName>
</protein>
<evidence type="ECO:0000313" key="16">
    <source>
        <dbReference type="Proteomes" id="UP001597337"/>
    </source>
</evidence>
<keyword evidence="16" id="KW-1185">Reference proteome</keyword>
<dbReference type="NCBIfam" id="TIGR02517">
    <property type="entry name" value="type_II_gspD"/>
    <property type="match status" value="1"/>
</dbReference>
<evidence type="ECO:0000256" key="11">
    <source>
        <dbReference type="SAM" id="MobiDB-lite"/>
    </source>
</evidence>
<feature type="domain" description="GspD-like N0" evidence="14">
    <location>
        <begin position="114"/>
        <end position="182"/>
    </location>
</feature>
<feature type="compositionally biased region" description="Polar residues" evidence="11">
    <location>
        <begin position="397"/>
        <end position="407"/>
    </location>
</feature>
<evidence type="ECO:0000256" key="1">
    <source>
        <dbReference type="ARBA" id="ARBA00004442"/>
    </source>
</evidence>
<evidence type="ECO:0000256" key="9">
    <source>
        <dbReference type="ARBA" id="ARBA00023237"/>
    </source>
</evidence>
<accession>A0ABW4Y9V5</accession>
<evidence type="ECO:0000259" key="13">
    <source>
        <dbReference type="Pfam" id="PF03958"/>
    </source>
</evidence>
<keyword evidence="6" id="KW-0732">Signal</keyword>
<evidence type="ECO:0000259" key="12">
    <source>
        <dbReference type="Pfam" id="PF00263"/>
    </source>
</evidence>
<feature type="domain" description="NolW-like" evidence="13">
    <location>
        <begin position="355"/>
        <end position="481"/>
    </location>
</feature>
<evidence type="ECO:0000256" key="3">
    <source>
        <dbReference type="ARBA" id="ARBA00022448"/>
    </source>
</evidence>
<feature type="domain" description="NolW-like" evidence="13">
    <location>
        <begin position="280"/>
        <end position="345"/>
    </location>
</feature>
<feature type="domain" description="Type II/III secretion system secretin-like" evidence="12">
    <location>
        <begin position="555"/>
        <end position="720"/>
    </location>
</feature>
<keyword evidence="4" id="KW-1134">Transmembrane beta strand</keyword>
<comment type="subcellular location">
    <subcellularLocation>
        <location evidence="1 10">Cell outer membrane</location>
    </subcellularLocation>
</comment>
<dbReference type="Proteomes" id="UP001597337">
    <property type="component" value="Unassembled WGS sequence"/>
</dbReference>
<dbReference type="InterPro" id="IPR005644">
    <property type="entry name" value="NolW-like"/>
</dbReference>
<dbReference type="PANTHER" id="PTHR30332:SF25">
    <property type="entry name" value="SECRETIN XPSD"/>
    <property type="match status" value="1"/>
</dbReference>
<evidence type="ECO:0000313" key="15">
    <source>
        <dbReference type="EMBL" id="MFD2112794.1"/>
    </source>
</evidence>
<feature type="region of interest" description="Disordered" evidence="11">
    <location>
        <begin position="380"/>
        <end position="440"/>
    </location>
</feature>
<dbReference type="Gene3D" id="3.55.50.30">
    <property type="match status" value="1"/>
</dbReference>
<evidence type="ECO:0000259" key="14">
    <source>
        <dbReference type="Pfam" id="PF21305"/>
    </source>
</evidence>
<sequence length="744" mass="79551">MYPALHIDRRIRLGDWLRVIVLIAVIPCLSACEKENWDPTLKVGDPQGHIVDGDQLTKLGENSKRGGGSAGTIALGDATDKAPRALDSLQRGTGTFVRKVTPPSVDTTPGDVTLNFDGTDIREVVKVILGDLLKVNYVLHPSVQGVTSLQTGRPLRREDLIPTLETLLRMNNAAIVYRDGTYEVVPLTSAMQGKVVPQLGESTRALPAGYSVQVVPLRYIGAEEMSSILQPLAPEGSVIRVDNLRNLLVIAGTSSEMGNLLDTIRVFDVDWMSGLSVGFFVLEFAKANEVQTQLQSLLADEGGNPLKGLFRFVPIESANALLVVSPQERYIQQARNWIERLDMAEASGDAAERLFVYRVKHSDAENMAEILSQLFGGGSSGSNRSVGSVAPGLGRSSIGSRTQSNANAVMATDSGVGGISSSGSSSTSGRTQPSSSSHELQMSSAVSIVADGVNNSLLIRGTARDYKKILDALKQLDIVPLQVLVEATIVEITLAGNLQYGVQWELFGPGSEGKSYATLDGTLDSSKTSGIGTAFPGFNWALVSNPNTIKATLSALASESLVNVLSSPSVMVMDNQTAKIQVGQQVPIATSEQQSTSSNNDRVINTIEYKDTGVMLSVKPRVTPGGLVQMEIEQEVSTVAETTSSALDSPTFQTRSINSSVAVRSNQAVVLGGLIQDQREQGKSGIPGLYKMPFAGILFGERTKSANRTELIVVLTPKVISSDQDVEAVTEDFRKKVKGLNFKF</sequence>
<dbReference type="InterPro" id="IPR001775">
    <property type="entry name" value="GspD/PilQ"/>
</dbReference>
<evidence type="ECO:0000256" key="7">
    <source>
        <dbReference type="ARBA" id="ARBA00022927"/>
    </source>
</evidence>
<keyword evidence="7" id="KW-0653">Protein transport</keyword>
<keyword evidence="3 10" id="KW-0813">Transport</keyword>
<name>A0ABW4Y9V5_9GAMM</name>
<proteinExistence type="inferred from homology"/>
<keyword evidence="5" id="KW-0812">Transmembrane</keyword>
<dbReference type="Pfam" id="PF00263">
    <property type="entry name" value="Secretin"/>
    <property type="match status" value="1"/>
</dbReference>
<evidence type="ECO:0000256" key="2">
    <source>
        <dbReference type="ARBA" id="ARBA00006980"/>
    </source>
</evidence>
<feature type="compositionally biased region" description="Low complexity" evidence="11">
    <location>
        <begin position="421"/>
        <end position="437"/>
    </location>
</feature>
<evidence type="ECO:0000256" key="8">
    <source>
        <dbReference type="ARBA" id="ARBA00023136"/>
    </source>
</evidence>
<dbReference type="Pfam" id="PF03958">
    <property type="entry name" value="Secretin_N"/>
    <property type="match status" value="3"/>
</dbReference>
<dbReference type="PRINTS" id="PR00811">
    <property type="entry name" value="BCTERIALGSPD"/>
</dbReference>
<evidence type="ECO:0000256" key="6">
    <source>
        <dbReference type="ARBA" id="ARBA00022729"/>
    </source>
</evidence>
<organism evidence="15 16">
    <name type="scientific">Thiorhodococcus fuscus</name>
    <dbReference type="NCBI Taxonomy" id="527200"/>
    <lineage>
        <taxon>Bacteria</taxon>
        <taxon>Pseudomonadati</taxon>
        <taxon>Pseudomonadota</taxon>
        <taxon>Gammaproteobacteria</taxon>
        <taxon>Chromatiales</taxon>
        <taxon>Chromatiaceae</taxon>
        <taxon>Thiorhodococcus</taxon>
    </lineage>
</organism>
<dbReference type="InterPro" id="IPR013356">
    <property type="entry name" value="T2SS_GspD"/>
</dbReference>
<dbReference type="EMBL" id="JBHUHX010000036">
    <property type="protein sequence ID" value="MFD2112794.1"/>
    <property type="molecule type" value="Genomic_DNA"/>
</dbReference>
<dbReference type="InterPro" id="IPR049371">
    <property type="entry name" value="GspD-like_N0"/>
</dbReference>
<keyword evidence="9" id="KW-0998">Cell outer membrane</keyword>
<comment type="caution">
    <text evidence="15">The sequence shown here is derived from an EMBL/GenBank/DDBJ whole genome shotgun (WGS) entry which is preliminary data.</text>
</comment>
<gene>
    <name evidence="15" type="primary">gspD</name>
    <name evidence="15" type="ORF">ACFSJC_13180</name>
</gene>
<keyword evidence="8" id="KW-0472">Membrane</keyword>
<dbReference type="InterPro" id="IPR050810">
    <property type="entry name" value="Bact_Secretion_Sys_Channel"/>
</dbReference>
<dbReference type="RefSeq" id="WP_386027380.1">
    <property type="nucleotide sequence ID" value="NZ_JBHUHX010000036.1"/>
</dbReference>
<dbReference type="Pfam" id="PF21305">
    <property type="entry name" value="type_II_gspD_N0"/>
    <property type="match status" value="1"/>
</dbReference>